<organism evidence="8 9">
    <name type="scientific">Porcincola intestinalis</name>
    <dbReference type="NCBI Taxonomy" id="2606632"/>
    <lineage>
        <taxon>Bacteria</taxon>
        <taxon>Bacillati</taxon>
        <taxon>Bacillota</taxon>
        <taxon>Clostridia</taxon>
        <taxon>Lachnospirales</taxon>
        <taxon>Lachnospiraceae</taxon>
        <taxon>Porcincola</taxon>
    </lineage>
</organism>
<keyword evidence="5 7" id="KW-1133">Transmembrane helix</keyword>
<evidence type="ECO:0000256" key="5">
    <source>
        <dbReference type="ARBA" id="ARBA00022989"/>
    </source>
</evidence>
<feature type="transmembrane region" description="Helical" evidence="7">
    <location>
        <begin position="7"/>
        <end position="29"/>
    </location>
</feature>
<evidence type="ECO:0000313" key="9">
    <source>
        <dbReference type="Proteomes" id="UP000481852"/>
    </source>
</evidence>
<sequence>MIYLQLFWEFFKVGLFSVGGGLATLPFLYDISAKTGWFTTADIADMVAVSESTPGPLGINMATYVGHKTAGVTGGIVATLGLIAPAIVVIMIIARILTAFREAKVVQDTFYGLRPASTGLIAAAGIGVAKIALLRIDLFRQTGSVLSLFNWKLILLAAVIYITLVKFRKHPILYIAVAAAAGIIFQL</sequence>
<name>A0A6L5X4W0_9FIRM</name>
<feature type="transmembrane region" description="Helical" evidence="7">
    <location>
        <begin position="171"/>
        <end position="186"/>
    </location>
</feature>
<comment type="similarity">
    <text evidence="2">Belongs to the chromate ion transporter (CHR) (TC 2.A.51) family.</text>
</comment>
<keyword evidence="3" id="KW-1003">Cell membrane</keyword>
<keyword evidence="6 7" id="KW-0472">Membrane</keyword>
<evidence type="ECO:0000313" key="8">
    <source>
        <dbReference type="EMBL" id="MSS15411.1"/>
    </source>
</evidence>
<comment type="subcellular location">
    <subcellularLocation>
        <location evidence="1">Cell membrane</location>
        <topology evidence="1">Multi-pass membrane protein</topology>
    </subcellularLocation>
</comment>
<dbReference type="Pfam" id="PF02417">
    <property type="entry name" value="Chromate_transp"/>
    <property type="match status" value="1"/>
</dbReference>
<keyword evidence="9" id="KW-1185">Reference proteome</keyword>
<dbReference type="InterPro" id="IPR003370">
    <property type="entry name" value="Chromate_transpt"/>
</dbReference>
<dbReference type="GO" id="GO:0005886">
    <property type="term" value="C:plasma membrane"/>
    <property type="evidence" value="ECO:0007669"/>
    <property type="project" value="UniProtKB-SubCell"/>
</dbReference>
<evidence type="ECO:0000256" key="3">
    <source>
        <dbReference type="ARBA" id="ARBA00022475"/>
    </source>
</evidence>
<dbReference type="RefSeq" id="WP_154526229.1">
    <property type="nucleotide sequence ID" value="NZ_VULZ01000011.1"/>
</dbReference>
<dbReference type="Proteomes" id="UP000481852">
    <property type="component" value="Unassembled WGS sequence"/>
</dbReference>
<reference evidence="8 9" key="1">
    <citation type="submission" date="2019-08" db="EMBL/GenBank/DDBJ databases">
        <title>In-depth cultivation of the pig gut microbiome towards novel bacterial diversity and tailored functional studies.</title>
        <authorList>
            <person name="Wylensek D."/>
            <person name="Hitch T.C.A."/>
            <person name="Clavel T."/>
        </authorList>
    </citation>
    <scope>NUCLEOTIDE SEQUENCE [LARGE SCALE GENOMIC DNA]</scope>
    <source>
        <strain evidence="8 9">Oil+RF-744-WCA-WT-11</strain>
    </source>
</reference>
<protein>
    <submittedName>
        <fullName evidence="8">Chromate transporter</fullName>
    </submittedName>
</protein>
<dbReference type="GO" id="GO:0015109">
    <property type="term" value="F:chromate transmembrane transporter activity"/>
    <property type="evidence" value="ECO:0007669"/>
    <property type="project" value="InterPro"/>
</dbReference>
<evidence type="ECO:0000256" key="1">
    <source>
        <dbReference type="ARBA" id="ARBA00004651"/>
    </source>
</evidence>
<comment type="caution">
    <text evidence="8">The sequence shown here is derived from an EMBL/GenBank/DDBJ whole genome shotgun (WGS) entry which is preliminary data.</text>
</comment>
<dbReference type="PANTHER" id="PTHR43663">
    <property type="entry name" value="CHROMATE TRANSPORT PROTEIN-RELATED"/>
    <property type="match status" value="1"/>
</dbReference>
<gene>
    <name evidence="8" type="ORF">FYJ35_10250</name>
</gene>
<evidence type="ECO:0000256" key="2">
    <source>
        <dbReference type="ARBA" id="ARBA00005262"/>
    </source>
</evidence>
<evidence type="ECO:0000256" key="7">
    <source>
        <dbReference type="SAM" id="Phobius"/>
    </source>
</evidence>
<feature type="transmembrane region" description="Helical" evidence="7">
    <location>
        <begin position="118"/>
        <end position="136"/>
    </location>
</feature>
<accession>A0A6L5X4W0</accession>
<evidence type="ECO:0000256" key="6">
    <source>
        <dbReference type="ARBA" id="ARBA00023136"/>
    </source>
</evidence>
<evidence type="ECO:0000256" key="4">
    <source>
        <dbReference type="ARBA" id="ARBA00022692"/>
    </source>
</evidence>
<keyword evidence="4 7" id="KW-0812">Transmembrane</keyword>
<dbReference type="EMBL" id="VULZ01000011">
    <property type="protein sequence ID" value="MSS15411.1"/>
    <property type="molecule type" value="Genomic_DNA"/>
</dbReference>
<feature type="transmembrane region" description="Helical" evidence="7">
    <location>
        <begin position="148"/>
        <end position="164"/>
    </location>
</feature>
<proteinExistence type="inferred from homology"/>
<feature type="transmembrane region" description="Helical" evidence="7">
    <location>
        <begin position="76"/>
        <end position="97"/>
    </location>
</feature>
<dbReference type="PANTHER" id="PTHR43663:SF1">
    <property type="entry name" value="CHROMATE TRANSPORTER"/>
    <property type="match status" value="1"/>
</dbReference>
<dbReference type="InterPro" id="IPR052518">
    <property type="entry name" value="CHR_Transporter"/>
</dbReference>
<dbReference type="AlphaFoldDB" id="A0A6L5X4W0"/>